<dbReference type="InterPro" id="IPR029063">
    <property type="entry name" value="SAM-dependent_MTases_sf"/>
</dbReference>
<evidence type="ECO:0000256" key="8">
    <source>
        <dbReference type="ARBA" id="ARBA00022884"/>
    </source>
</evidence>
<evidence type="ECO:0000259" key="13">
    <source>
        <dbReference type="Pfam" id="PF25904"/>
    </source>
</evidence>
<keyword evidence="6 10" id="KW-0949">S-adenosyl-L-methionine</keyword>
<comment type="similarity">
    <text evidence="10">Belongs to the class I-like SAM-binding methyltransferase superfamily. TRM11 methyltransferase family.</text>
</comment>
<dbReference type="GO" id="GO:0005737">
    <property type="term" value="C:cytoplasm"/>
    <property type="evidence" value="ECO:0007669"/>
    <property type="project" value="UniProtKB-SubCell"/>
</dbReference>
<evidence type="ECO:0000256" key="11">
    <source>
        <dbReference type="SAM" id="MobiDB-lite"/>
    </source>
</evidence>
<evidence type="ECO:0000256" key="4">
    <source>
        <dbReference type="ARBA" id="ARBA00022603"/>
    </source>
</evidence>
<dbReference type="OrthoDB" id="296065at2759"/>
<evidence type="ECO:0000256" key="6">
    <source>
        <dbReference type="ARBA" id="ARBA00022691"/>
    </source>
</evidence>
<gene>
    <name evidence="14" type="ORF">EUX98_g2848</name>
</gene>
<dbReference type="EC" id="2.1.1.214" evidence="9"/>
<dbReference type="PIRSF" id="PIRSF017259">
    <property type="entry name" value="tRNA_mtfrase_TRM11"/>
    <property type="match status" value="1"/>
</dbReference>
<keyword evidence="5 10" id="KW-0808">Transferase</keyword>
<dbReference type="GO" id="GO:0160102">
    <property type="term" value="F:tRNA (guanine(10)-N2)-methyltransferase activity"/>
    <property type="evidence" value="ECO:0007669"/>
    <property type="project" value="UniProtKB-EC"/>
</dbReference>
<keyword evidence="7 10" id="KW-0819">tRNA processing</keyword>
<dbReference type="Proteomes" id="UP000308730">
    <property type="component" value="Unassembled WGS sequence"/>
</dbReference>
<keyword evidence="15" id="KW-1185">Reference proteome</keyword>
<feature type="domain" description="tRNA (guanine(10)-N(2))-methyltransferase TRMT11 N-terminal" evidence="13">
    <location>
        <begin position="4"/>
        <end position="177"/>
    </location>
</feature>
<evidence type="ECO:0000256" key="5">
    <source>
        <dbReference type="ARBA" id="ARBA00022679"/>
    </source>
</evidence>
<dbReference type="PROSITE" id="PS51627">
    <property type="entry name" value="SAM_MT_TRM11"/>
    <property type="match status" value="1"/>
</dbReference>
<dbReference type="Pfam" id="PF01170">
    <property type="entry name" value="UPF0020"/>
    <property type="match status" value="1"/>
</dbReference>
<dbReference type="AlphaFoldDB" id="A0A4S4MXY1"/>
<dbReference type="EMBL" id="SGPM01000050">
    <property type="protein sequence ID" value="THH31329.1"/>
    <property type="molecule type" value="Genomic_DNA"/>
</dbReference>
<evidence type="ECO:0000256" key="9">
    <source>
        <dbReference type="ARBA" id="ARBA00066937"/>
    </source>
</evidence>
<dbReference type="InterPro" id="IPR059073">
    <property type="entry name" value="TRMT11_N"/>
</dbReference>
<evidence type="ECO:0000256" key="3">
    <source>
        <dbReference type="ARBA" id="ARBA00022555"/>
    </source>
</evidence>
<sequence length="463" mass="53047">MYSQYLCQFAQVHEQFRIPELMSVSELHGFNIELPDDMDVTRPFMILGLESDEHARILTQRCILVKSICEFYARGKTYEELHMQTRADPSKWARYVENTSFKMKVTAYNHSIPQTRARDVVEDFSYMGMLGKIDMIQPEITFVCYEEYVDKHGTTREKHEGDGEFREVFFGRLIDEGSARRLVKSFDVKKRKYYGNTSMEAEISLLMANQTLASPGMLIYDPFVGTGSMAYTTAHFGALFFGSDIDGRQMRGKAESPGIIRAAAQYGVDKRIIDLCTFDVTQNPWRCGEMFDAIVTDPPYGIRAGAKRLGRKARPSGAPPRTVAPRSESRPDDQPYIPPTKPYELSALATDLILLSRYLLRHNGRLVFFLPTVTDEYEEVDVQTMLCEGMEVVANSLQDFGSWGRRLITIRKTSSEKYAPPTFEPEGRRLELEKADVASKHVPAHKDFRMKYFKKFNKEDYVA</sequence>
<comment type="caution">
    <text evidence="14">The sequence shown here is derived from an EMBL/GenBank/DDBJ whole genome shotgun (WGS) entry which is preliminary data.</text>
</comment>
<dbReference type="GO" id="GO:0032259">
    <property type="term" value="P:methylation"/>
    <property type="evidence" value="ECO:0007669"/>
    <property type="project" value="UniProtKB-UniRule"/>
</dbReference>
<reference evidence="14 15" key="1">
    <citation type="submission" date="2019-02" db="EMBL/GenBank/DDBJ databases">
        <title>Genome sequencing of the rare red list fungi Antrodiella citrinella (Flaviporus citrinellus).</title>
        <authorList>
            <person name="Buettner E."/>
            <person name="Kellner H."/>
        </authorList>
    </citation>
    <scope>NUCLEOTIDE SEQUENCE [LARGE SCALE GENOMIC DNA]</scope>
    <source>
        <strain evidence="14 15">DSM 108506</strain>
    </source>
</reference>
<evidence type="ECO:0000313" key="14">
    <source>
        <dbReference type="EMBL" id="THH31329.1"/>
    </source>
</evidence>
<dbReference type="GO" id="GO:0000049">
    <property type="term" value="F:tRNA binding"/>
    <property type="evidence" value="ECO:0007669"/>
    <property type="project" value="UniProtKB-UniRule"/>
</dbReference>
<feature type="region of interest" description="Disordered" evidence="11">
    <location>
        <begin position="307"/>
        <end position="339"/>
    </location>
</feature>
<keyword evidence="8 10" id="KW-0694">RNA-binding</keyword>
<dbReference type="PROSITE" id="PS00092">
    <property type="entry name" value="N6_MTASE"/>
    <property type="match status" value="1"/>
</dbReference>
<dbReference type="SUPFAM" id="SSF53335">
    <property type="entry name" value="S-adenosyl-L-methionine-dependent methyltransferases"/>
    <property type="match status" value="1"/>
</dbReference>
<name>A0A4S4MXY1_9APHY</name>
<accession>A0A4S4MXY1</accession>
<dbReference type="InterPro" id="IPR016691">
    <property type="entry name" value="TRMT11"/>
</dbReference>
<dbReference type="PANTHER" id="PTHR13370:SF3">
    <property type="entry name" value="TRNA (GUANINE(10)-N2)-METHYLTRANSFERASE HOMOLOG"/>
    <property type="match status" value="1"/>
</dbReference>
<keyword evidence="4 10" id="KW-0489">Methyltransferase</keyword>
<proteinExistence type="inferred from homology"/>
<comment type="subcellular location">
    <subcellularLocation>
        <location evidence="1">Cytoplasm</location>
    </subcellularLocation>
</comment>
<keyword evidence="2" id="KW-0963">Cytoplasm</keyword>
<organism evidence="14 15">
    <name type="scientific">Antrodiella citrinella</name>
    <dbReference type="NCBI Taxonomy" id="2447956"/>
    <lineage>
        <taxon>Eukaryota</taxon>
        <taxon>Fungi</taxon>
        <taxon>Dikarya</taxon>
        <taxon>Basidiomycota</taxon>
        <taxon>Agaricomycotina</taxon>
        <taxon>Agaricomycetes</taxon>
        <taxon>Polyporales</taxon>
        <taxon>Steccherinaceae</taxon>
        <taxon>Antrodiella</taxon>
    </lineage>
</organism>
<evidence type="ECO:0000256" key="2">
    <source>
        <dbReference type="ARBA" id="ARBA00022490"/>
    </source>
</evidence>
<dbReference type="PRINTS" id="PR00507">
    <property type="entry name" value="N12N6MTFRASE"/>
</dbReference>
<evidence type="ECO:0000256" key="1">
    <source>
        <dbReference type="ARBA" id="ARBA00004496"/>
    </source>
</evidence>
<keyword evidence="3 10" id="KW-0820">tRNA-binding</keyword>
<dbReference type="InterPro" id="IPR002052">
    <property type="entry name" value="DNA_methylase_N6_adenine_CS"/>
</dbReference>
<dbReference type="GO" id="GO:0008033">
    <property type="term" value="P:tRNA processing"/>
    <property type="evidence" value="ECO:0007669"/>
    <property type="project" value="UniProtKB-UniRule"/>
</dbReference>
<dbReference type="InterPro" id="IPR000241">
    <property type="entry name" value="RlmKL-like_Mtase"/>
</dbReference>
<dbReference type="Pfam" id="PF25904">
    <property type="entry name" value="Tmrp11_N"/>
    <property type="match status" value="1"/>
</dbReference>
<evidence type="ECO:0000259" key="12">
    <source>
        <dbReference type="Pfam" id="PF01170"/>
    </source>
</evidence>
<protein>
    <recommendedName>
        <fullName evidence="9">tRNA (guanine(10)-N(2))-methyltransferase</fullName>
        <ecNumber evidence="9">2.1.1.214</ecNumber>
    </recommendedName>
</protein>
<evidence type="ECO:0000256" key="10">
    <source>
        <dbReference type="PROSITE-ProRule" id="PRU00959"/>
    </source>
</evidence>
<dbReference type="GO" id="GO:0043527">
    <property type="term" value="C:tRNA methyltransferase complex"/>
    <property type="evidence" value="ECO:0007669"/>
    <property type="project" value="UniProtKB-ARBA"/>
</dbReference>
<dbReference type="Gene3D" id="3.40.50.150">
    <property type="entry name" value="Vaccinia Virus protein VP39"/>
    <property type="match status" value="1"/>
</dbReference>
<evidence type="ECO:0000313" key="15">
    <source>
        <dbReference type="Proteomes" id="UP000308730"/>
    </source>
</evidence>
<dbReference type="PANTHER" id="PTHR13370">
    <property type="entry name" value="RNA METHYLASE-RELATED"/>
    <property type="match status" value="1"/>
</dbReference>
<feature type="domain" description="Ribosomal RNA large subunit methyltransferase K/L-like methyltransferase" evidence="12">
    <location>
        <begin position="190"/>
        <end position="308"/>
    </location>
</feature>
<evidence type="ECO:0000256" key="7">
    <source>
        <dbReference type="ARBA" id="ARBA00022694"/>
    </source>
</evidence>